<dbReference type="InterPro" id="IPR000415">
    <property type="entry name" value="Nitroreductase-like"/>
</dbReference>
<sequence>MLLDLVKKRRSIRKFTDEPVTNEDIKKIIEVALHAPTAKNLNPVRYIVVRDKDRLKELSKFKKVGAHFIDGASVAIAIVTDTEISPVTNHQDASIAASFIMLQVAEMGLGATWANVTTSVNADGRAAKDVLREFFNLDNKFDVECIMAIGHPAEQKSEKIAFNYDENVFEDLDDIK</sequence>
<accession>A0ABV2JBA0</accession>
<dbReference type="CDD" id="cd02151">
    <property type="entry name" value="nitroreductase"/>
    <property type="match status" value="1"/>
</dbReference>
<evidence type="ECO:0000313" key="8">
    <source>
        <dbReference type="Proteomes" id="UP001549162"/>
    </source>
</evidence>
<dbReference type="Proteomes" id="UP001549162">
    <property type="component" value="Unassembled WGS sequence"/>
</dbReference>
<name>A0ABV2JBA0_9FIRM</name>
<comment type="similarity">
    <text evidence="2">Belongs to the nitroreductase family.</text>
</comment>
<comment type="cofactor">
    <cofactor evidence="1">
        <name>FMN</name>
        <dbReference type="ChEBI" id="CHEBI:58210"/>
    </cofactor>
</comment>
<dbReference type="InterPro" id="IPR029479">
    <property type="entry name" value="Nitroreductase"/>
</dbReference>
<evidence type="ECO:0000256" key="5">
    <source>
        <dbReference type="ARBA" id="ARBA00023002"/>
    </source>
</evidence>
<feature type="domain" description="Nitroreductase" evidence="6">
    <location>
        <begin position="6"/>
        <end position="60"/>
    </location>
</feature>
<dbReference type="EMBL" id="JBEPMA010000014">
    <property type="protein sequence ID" value="MET3618060.1"/>
    <property type="molecule type" value="Genomic_DNA"/>
</dbReference>
<organism evidence="7 8">
    <name type="scientific">Peptoniphilus olsenii</name>
    <dbReference type="NCBI Taxonomy" id="411570"/>
    <lineage>
        <taxon>Bacteria</taxon>
        <taxon>Bacillati</taxon>
        <taxon>Bacillota</taxon>
        <taxon>Tissierellia</taxon>
        <taxon>Tissierellales</taxon>
        <taxon>Peptoniphilaceae</taxon>
        <taxon>Peptoniphilus</taxon>
    </lineage>
</organism>
<gene>
    <name evidence="7" type="ORF">ABID14_001695</name>
</gene>
<evidence type="ECO:0000256" key="1">
    <source>
        <dbReference type="ARBA" id="ARBA00001917"/>
    </source>
</evidence>
<dbReference type="RefSeq" id="WP_354369054.1">
    <property type="nucleotide sequence ID" value="NZ_JBEPMA010000014.1"/>
</dbReference>
<comment type="caution">
    <text evidence="7">The sequence shown here is derived from an EMBL/GenBank/DDBJ whole genome shotgun (WGS) entry which is preliminary data.</text>
</comment>
<dbReference type="PANTHER" id="PTHR43673">
    <property type="entry name" value="NAD(P)H NITROREDUCTASE YDGI-RELATED"/>
    <property type="match status" value="1"/>
</dbReference>
<reference evidence="7 8" key="1">
    <citation type="submission" date="2024-06" db="EMBL/GenBank/DDBJ databases">
        <title>Genomic Encyclopedia of Type Strains, Phase IV (KMG-IV): sequencing the most valuable type-strain genomes for metagenomic binning, comparative biology and taxonomic classification.</title>
        <authorList>
            <person name="Goeker M."/>
        </authorList>
    </citation>
    <scope>NUCLEOTIDE SEQUENCE [LARGE SCALE GENOMIC DNA]</scope>
    <source>
        <strain evidence="7 8">DSM 21460</strain>
    </source>
</reference>
<proteinExistence type="inferred from homology"/>
<feature type="domain" description="Nitroreductase" evidence="6">
    <location>
        <begin position="61"/>
        <end position="151"/>
    </location>
</feature>
<evidence type="ECO:0000256" key="3">
    <source>
        <dbReference type="ARBA" id="ARBA00022630"/>
    </source>
</evidence>
<dbReference type="Gene3D" id="3.40.109.10">
    <property type="entry name" value="NADH Oxidase"/>
    <property type="match status" value="1"/>
</dbReference>
<evidence type="ECO:0000259" key="6">
    <source>
        <dbReference type="Pfam" id="PF00881"/>
    </source>
</evidence>
<evidence type="ECO:0000313" key="7">
    <source>
        <dbReference type="EMBL" id="MET3618060.1"/>
    </source>
</evidence>
<evidence type="ECO:0000256" key="2">
    <source>
        <dbReference type="ARBA" id="ARBA00007118"/>
    </source>
</evidence>
<keyword evidence="8" id="KW-1185">Reference proteome</keyword>
<protein>
    <submittedName>
        <fullName evidence="7">Nitroreductase</fullName>
    </submittedName>
</protein>
<keyword evidence="4" id="KW-0288">FMN</keyword>
<keyword evidence="5" id="KW-0560">Oxidoreductase</keyword>
<dbReference type="SUPFAM" id="SSF55469">
    <property type="entry name" value="FMN-dependent nitroreductase-like"/>
    <property type="match status" value="1"/>
</dbReference>
<keyword evidence="3" id="KW-0285">Flavoprotein</keyword>
<dbReference type="PANTHER" id="PTHR43673:SF2">
    <property type="entry name" value="NITROREDUCTASE"/>
    <property type="match status" value="1"/>
</dbReference>
<evidence type="ECO:0000256" key="4">
    <source>
        <dbReference type="ARBA" id="ARBA00022643"/>
    </source>
</evidence>
<dbReference type="Pfam" id="PF00881">
    <property type="entry name" value="Nitroreductase"/>
    <property type="match status" value="2"/>
</dbReference>